<dbReference type="RefSeq" id="WP_092210189.1">
    <property type="nucleotide sequence ID" value="NZ_FOVN01000019.1"/>
</dbReference>
<dbReference type="AlphaFoldDB" id="A0A1I5DUS1"/>
<organism evidence="1 2">
    <name type="scientific">Bizionia echini</name>
    <dbReference type="NCBI Taxonomy" id="649333"/>
    <lineage>
        <taxon>Bacteria</taxon>
        <taxon>Pseudomonadati</taxon>
        <taxon>Bacteroidota</taxon>
        <taxon>Flavobacteriia</taxon>
        <taxon>Flavobacteriales</taxon>
        <taxon>Flavobacteriaceae</taxon>
        <taxon>Bizionia</taxon>
    </lineage>
</organism>
<name>A0A1I5DUS1_9FLAO</name>
<protein>
    <submittedName>
        <fullName evidence="1">Uncharacterized protein</fullName>
    </submittedName>
</protein>
<evidence type="ECO:0000313" key="2">
    <source>
        <dbReference type="Proteomes" id="UP000198705"/>
    </source>
</evidence>
<keyword evidence="2" id="KW-1185">Reference proteome</keyword>
<dbReference type="OrthoDB" id="771468at2"/>
<dbReference type="Proteomes" id="UP000198705">
    <property type="component" value="Unassembled WGS sequence"/>
</dbReference>
<accession>A0A1I5DUS1</accession>
<gene>
    <name evidence="1" type="ORF">SAMN04487989_1192</name>
</gene>
<reference evidence="2" key="1">
    <citation type="submission" date="2016-10" db="EMBL/GenBank/DDBJ databases">
        <authorList>
            <person name="Varghese N."/>
            <person name="Submissions S."/>
        </authorList>
    </citation>
    <scope>NUCLEOTIDE SEQUENCE [LARGE SCALE GENOMIC DNA]</scope>
    <source>
        <strain evidence="2">DSM 23925</strain>
    </source>
</reference>
<dbReference type="EMBL" id="FOVN01000019">
    <property type="protein sequence ID" value="SFO02973.1"/>
    <property type="molecule type" value="Genomic_DNA"/>
</dbReference>
<evidence type="ECO:0000313" key="1">
    <source>
        <dbReference type="EMBL" id="SFO02973.1"/>
    </source>
</evidence>
<sequence length="217" mass="24643">MTKQEIYEKANSVVGIEGMTGNERLYVSGLMDEFDKAKKSDKYKARTILQALKFDELSIGRIVGFSMDSLKYPNAWDFPNENSNGQENENKATLEYSNLNEVGMGAPLSGKCKIKLNDNKEILISENCGGPAIWTRNGQKIAIPIWDRSFFSGTIQRIGIVDLKKQTLTKYKKKFRVLDLRSFSGNNIVGYDSPIHRMKKLEFDYINEPIEKVIGIK</sequence>
<proteinExistence type="predicted"/>